<keyword evidence="3" id="KW-1185">Reference proteome</keyword>
<sequence length="76" mass="8786">MSSLLAVIIANILSTILCLFWIVSATDSCLFVTLAFYMLIQEYPYTIIYLSAFTVYLFSLMFYLIIQIIIILMLIK</sequence>
<dbReference type="EMBL" id="VXIV02000725">
    <property type="protein sequence ID" value="KAF6036430.1"/>
    <property type="molecule type" value="Genomic_DNA"/>
</dbReference>
<feature type="transmembrane region" description="Helical" evidence="1">
    <location>
        <begin position="46"/>
        <end position="75"/>
    </location>
</feature>
<protein>
    <submittedName>
        <fullName evidence="2">Uncharacterized protein</fullName>
    </submittedName>
</protein>
<evidence type="ECO:0000313" key="2">
    <source>
        <dbReference type="EMBL" id="KAF6036430.1"/>
    </source>
</evidence>
<keyword evidence="1" id="KW-0472">Membrane</keyword>
<name>A0A7J7KCP4_BUGNE</name>
<proteinExistence type="predicted"/>
<keyword evidence="1" id="KW-1133">Transmembrane helix</keyword>
<accession>A0A7J7KCP4</accession>
<reference evidence="2" key="1">
    <citation type="submission" date="2020-06" db="EMBL/GenBank/DDBJ databases">
        <title>Draft genome of Bugula neritina, a colonial animal packing powerful symbionts and potential medicines.</title>
        <authorList>
            <person name="Rayko M."/>
        </authorList>
    </citation>
    <scope>NUCLEOTIDE SEQUENCE [LARGE SCALE GENOMIC DNA]</scope>
    <source>
        <strain evidence="2">Kwan_BN1</strain>
    </source>
</reference>
<comment type="caution">
    <text evidence="2">The sequence shown here is derived from an EMBL/GenBank/DDBJ whole genome shotgun (WGS) entry which is preliminary data.</text>
</comment>
<keyword evidence="1" id="KW-0812">Transmembrane</keyword>
<gene>
    <name evidence="2" type="ORF">EB796_005274</name>
</gene>
<dbReference type="AlphaFoldDB" id="A0A7J7KCP4"/>
<evidence type="ECO:0000256" key="1">
    <source>
        <dbReference type="SAM" id="Phobius"/>
    </source>
</evidence>
<organism evidence="2 3">
    <name type="scientific">Bugula neritina</name>
    <name type="common">Brown bryozoan</name>
    <name type="synonym">Sertularia neritina</name>
    <dbReference type="NCBI Taxonomy" id="10212"/>
    <lineage>
        <taxon>Eukaryota</taxon>
        <taxon>Metazoa</taxon>
        <taxon>Spiralia</taxon>
        <taxon>Lophotrochozoa</taxon>
        <taxon>Bryozoa</taxon>
        <taxon>Gymnolaemata</taxon>
        <taxon>Cheilostomatida</taxon>
        <taxon>Flustrina</taxon>
        <taxon>Buguloidea</taxon>
        <taxon>Bugulidae</taxon>
        <taxon>Bugula</taxon>
    </lineage>
</organism>
<evidence type="ECO:0000313" key="3">
    <source>
        <dbReference type="Proteomes" id="UP000593567"/>
    </source>
</evidence>
<dbReference type="Proteomes" id="UP000593567">
    <property type="component" value="Unassembled WGS sequence"/>
</dbReference>
<feature type="transmembrane region" description="Helical" evidence="1">
    <location>
        <begin position="12"/>
        <end position="40"/>
    </location>
</feature>